<reference evidence="2" key="2">
    <citation type="submission" date="2020-05" db="UniProtKB">
        <authorList>
            <consortium name="EnsemblMetazoa"/>
        </authorList>
    </citation>
    <scope>IDENTIFICATION</scope>
    <source>
        <strain evidence="2">maculatus3</strain>
    </source>
</reference>
<dbReference type="Pfam" id="PF19704">
    <property type="entry name" value="DNAPKcs_CC5"/>
    <property type="match status" value="1"/>
</dbReference>
<proteinExistence type="predicted"/>
<keyword evidence="3" id="KW-1185">Reference proteome</keyword>
<sequence>QQGARNTTAKVLRLNLELIQELISQWHDELIVPAELLFEMVSGNRKRVQTEERSQLQLIAGLQLGTIVLTKGHGKLAPWMESTKQEYLRAVLRCLDLPDSTSFKSAALLLGHGLAHLYPEGLPEDEDESVDELFHIECVAKLSAIQREYDRKFADILYEIAKGFPSIADPFLSVLSHRFPAAAVSEKRMYLELLLGGRLEKFHDDLYRELASMELMLLLRDNELQLPTLHLLNRSLPLVREMQHLQQLIEPVGSVATEPATRPECRAVAYEILIYIHEHHFAQLSEDCQHSVWRARILEYLTDSGKLPSDVKERFLFLLSELYDPTVEAEFLGSAVGLLLDPAIRCRESKDRLFLHEYLNADVKFNEYTIETAARQRHTMTLLTPMFADTSQQRQLQSFITGRGSQMEQLIRATQFPGVDRPTQQDEATHFEPTQDPARFTKGHETFAMPTQHTLMF</sequence>
<dbReference type="AlphaFoldDB" id="A0A182SRF6"/>
<dbReference type="EnsemblMetazoa" id="AMAM011923-RA">
    <property type="protein sequence ID" value="AMAM011923-PA"/>
    <property type="gene ID" value="AMAM011923"/>
</dbReference>
<accession>A0A182SRF6</accession>
<feature type="domain" description="DNA-dependent protein kinase catalytic subunit CC5" evidence="1">
    <location>
        <begin position="6"/>
        <end position="428"/>
    </location>
</feature>
<dbReference type="GO" id="GO:0006303">
    <property type="term" value="P:double-strand break repair via nonhomologous end joining"/>
    <property type="evidence" value="ECO:0007669"/>
    <property type="project" value="InterPro"/>
</dbReference>
<protein>
    <recommendedName>
        <fullName evidence="1">DNA-dependent protein kinase catalytic subunit CC5 domain-containing protein</fullName>
    </recommendedName>
</protein>
<reference evidence="3" key="1">
    <citation type="submission" date="2013-09" db="EMBL/GenBank/DDBJ databases">
        <title>The Genome Sequence of Anopheles maculatus species B.</title>
        <authorList>
            <consortium name="The Broad Institute Genomics Platform"/>
            <person name="Neafsey D.E."/>
            <person name="Besansky N."/>
            <person name="Howell P."/>
            <person name="Walton C."/>
            <person name="Young S.K."/>
            <person name="Zeng Q."/>
            <person name="Gargeya S."/>
            <person name="Fitzgerald M."/>
            <person name="Haas B."/>
            <person name="Abouelleil A."/>
            <person name="Allen A.W."/>
            <person name="Alvarado L."/>
            <person name="Arachchi H.M."/>
            <person name="Berlin A.M."/>
            <person name="Chapman S.B."/>
            <person name="Gainer-Dewar J."/>
            <person name="Goldberg J."/>
            <person name="Griggs A."/>
            <person name="Gujja S."/>
            <person name="Hansen M."/>
            <person name="Howarth C."/>
            <person name="Imamovic A."/>
            <person name="Ireland A."/>
            <person name="Larimer J."/>
            <person name="McCowan C."/>
            <person name="Murphy C."/>
            <person name="Pearson M."/>
            <person name="Poon T.W."/>
            <person name="Priest M."/>
            <person name="Roberts A."/>
            <person name="Saif S."/>
            <person name="Shea T."/>
            <person name="Sisk P."/>
            <person name="Sykes S."/>
            <person name="Wortman J."/>
            <person name="Nusbaum C."/>
            <person name="Birren B."/>
        </authorList>
    </citation>
    <scope>NUCLEOTIDE SEQUENCE [LARGE SCALE GENOMIC DNA]</scope>
    <source>
        <strain evidence="3">maculatus3</strain>
    </source>
</reference>
<dbReference type="Proteomes" id="UP000075901">
    <property type="component" value="Unassembled WGS sequence"/>
</dbReference>
<evidence type="ECO:0000259" key="1">
    <source>
        <dbReference type="Pfam" id="PF19704"/>
    </source>
</evidence>
<organism evidence="2 3">
    <name type="scientific">Anopheles maculatus</name>
    <dbReference type="NCBI Taxonomy" id="74869"/>
    <lineage>
        <taxon>Eukaryota</taxon>
        <taxon>Metazoa</taxon>
        <taxon>Ecdysozoa</taxon>
        <taxon>Arthropoda</taxon>
        <taxon>Hexapoda</taxon>
        <taxon>Insecta</taxon>
        <taxon>Pterygota</taxon>
        <taxon>Neoptera</taxon>
        <taxon>Endopterygota</taxon>
        <taxon>Diptera</taxon>
        <taxon>Nematocera</taxon>
        <taxon>Culicoidea</taxon>
        <taxon>Culicidae</taxon>
        <taxon>Anophelinae</taxon>
        <taxon>Anopheles</taxon>
        <taxon>Anopheles maculatus group</taxon>
    </lineage>
</organism>
<evidence type="ECO:0000313" key="2">
    <source>
        <dbReference type="EnsemblMetazoa" id="AMAM011923-PA"/>
    </source>
</evidence>
<evidence type="ECO:0000313" key="3">
    <source>
        <dbReference type="Proteomes" id="UP000075901"/>
    </source>
</evidence>
<name>A0A182SRF6_9DIPT</name>
<dbReference type="InterPro" id="IPR045581">
    <property type="entry name" value="DNAPKcs_CC5"/>
</dbReference>
<dbReference type="VEuPathDB" id="VectorBase:AMAM011923"/>